<feature type="compositionally biased region" description="Low complexity" evidence="1">
    <location>
        <begin position="684"/>
        <end position="698"/>
    </location>
</feature>
<sequence length="922" mass="100037">MREKDTDVKRECRTVEAWPVSTAEQKHHAWNLNGDRWDRWMTFATETLSTWPFHICFEEYIRTFPTDRTKGLGTETCCAMDAITQRQACLRLSEALSDTQAGHAESQSTYESAVKALNSAATESVSGQHGLHHATGLLAKYFECATLRSEPYNPTLCTLLADASRGTPFWRPHFGLASKPPAKVNAEQAAGQVPSDCVLEVARRIITRPWDASRMQEVRSALRVIANCCADNNINRSVIIGREGIAAMMAMASQARECDILIPALYNVCVDYDEPAVDGEGNPWGSPQQMETGSDQDDSGPVVNLAEQRLGMSWDSSGNLSPVEVLLKTRPAAQNCIGILADLVEMTSRVALYGLHYLIPTLHDNDSTAALSGDAQQYCSSLLRSVLTEGSQIASEDFTCSLSICQTLLNILSQPACQTTLMMTDNAFWQLIHVPYVCGEDDVDAAEALAPYREAMLKLVYTLSALDSYAEHVTPDSTLIHNCIDSLTRNFQPENSTPSASASAQSKAGLWASMAVLIANCISSTDRAVRLLSSTPQVASVLANLIKHTSDKEILLPTIDTATRLSLSREGQNAFHKTDMVKLVRRFLATTSEADPAGMDIQRETVTLIRFIIKGRPEHLRDVLGLSSTGSYNNNNNQVSDADANGISGMMPALMSLFQSTNDVRTKTEIGRLCIEILRTYFSTSPSSSSSLPHSTTSDDNQHQENGNKDALLLNLFKPSDDTVSTLTAADVIGFIITQPQPPSQPQPQSSPSPSPSPTEAGSGSGSTQAEAEAWFGLGLLSTLPAARPAIMHALSRNDHRLLGKLQKTVQQAHERQSPYDAETNTAAEAEAEQMHAIDEPEIKPTVTMSSTSKRDASKDPRYENIKVFVMNMLQRRGIASSASGGDGEGEGEGEGEGNAVQAVLEAAVTQMGLDMDKIVAQ</sequence>
<evidence type="ECO:0000313" key="3">
    <source>
        <dbReference type="Proteomes" id="UP001345827"/>
    </source>
</evidence>
<feature type="compositionally biased region" description="Pro residues" evidence="1">
    <location>
        <begin position="740"/>
        <end position="757"/>
    </location>
</feature>
<reference evidence="2 3" key="1">
    <citation type="submission" date="2023-06" db="EMBL/GenBank/DDBJ databases">
        <title>Black Yeasts Isolated from many extreme environments.</title>
        <authorList>
            <person name="Coleine C."/>
            <person name="Stajich J.E."/>
            <person name="Selbmann L."/>
        </authorList>
    </citation>
    <scope>NUCLEOTIDE SEQUENCE [LARGE SCALE GENOMIC DNA]</scope>
    <source>
        <strain evidence="2 3">CCFEE 5887</strain>
    </source>
</reference>
<dbReference type="Gene3D" id="1.25.10.10">
    <property type="entry name" value="Leucine-rich Repeat Variant"/>
    <property type="match status" value="1"/>
</dbReference>
<feature type="region of interest" description="Disordered" evidence="1">
    <location>
        <begin position="684"/>
        <end position="706"/>
    </location>
</feature>
<dbReference type="InterPro" id="IPR011989">
    <property type="entry name" value="ARM-like"/>
</dbReference>
<feature type="compositionally biased region" description="Basic and acidic residues" evidence="1">
    <location>
        <begin position="833"/>
        <end position="843"/>
    </location>
</feature>
<evidence type="ECO:0000256" key="1">
    <source>
        <dbReference type="SAM" id="MobiDB-lite"/>
    </source>
</evidence>
<dbReference type="Proteomes" id="UP001345827">
    <property type="component" value="Unassembled WGS sequence"/>
</dbReference>
<dbReference type="InterPro" id="IPR040144">
    <property type="entry name" value="RAP1GDS1"/>
</dbReference>
<keyword evidence="3" id="KW-1185">Reference proteome</keyword>
<evidence type="ECO:0000313" key="2">
    <source>
        <dbReference type="EMBL" id="KAK5539762.1"/>
    </source>
</evidence>
<dbReference type="EMBL" id="JAXLQG010000005">
    <property type="protein sequence ID" value="KAK5539762.1"/>
    <property type="molecule type" value="Genomic_DNA"/>
</dbReference>
<name>A0AAV9QBX2_9PEZI</name>
<feature type="region of interest" description="Disordered" evidence="1">
    <location>
        <begin position="808"/>
        <end position="861"/>
    </location>
</feature>
<dbReference type="InterPro" id="IPR016024">
    <property type="entry name" value="ARM-type_fold"/>
</dbReference>
<organism evidence="2 3">
    <name type="scientific">Vermiconidia calcicola</name>
    <dbReference type="NCBI Taxonomy" id="1690605"/>
    <lineage>
        <taxon>Eukaryota</taxon>
        <taxon>Fungi</taxon>
        <taxon>Dikarya</taxon>
        <taxon>Ascomycota</taxon>
        <taxon>Pezizomycotina</taxon>
        <taxon>Dothideomycetes</taxon>
        <taxon>Dothideomycetidae</taxon>
        <taxon>Mycosphaerellales</taxon>
        <taxon>Extremaceae</taxon>
        <taxon>Vermiconidia</taxon>
    </lineage>
</organism>
<feature type="region of interest" description="Disordered" evidence="1">
    <location>
        <begin position="279"/>
        <end position="300"/>
    </location>
</feature>
<dbReference type="AlphaFoldDB" id="A0AAV9QBX2"/>
<protein>
    <submittedName>
        <fullName evidence="2">Uncharacterized protein</fullName>
    </submittedName>
</protein>
<gene>
    <name evidence="2" type="ORF">LTR25_003467</name>
</gene>
<dbReference type="PANTHER" id="PTHR10957">
    <property type="entry name" value="RAP1 GTPASE-GDP DISSOCIATION STIMULATOR 1"/>
    <property type="match status" value="1"/>
</dbReference>
<dbReference type="GO" id="GO:0005085">
    <property type="term" value="F:guanyl-nucleotide exchange factor activity"/>
    <property type="evidence" value="ECO:0007669"/>
    <property type="project" value="InterPro"/>
</dbReference>
<proteinExistence type="predicted"/>
<feature type="compositionally biased region" description="Polar residues" evidence="1">
    <location>
        <begin position="760"/>
        <end position="769"/>
    </location>
</feature>
<dbReference type="SUPFAM" id="SSF48371">
    <property type="entry name" value="ARM repeat"/>
    <property type="match status" value="1"/>
</dbReference>
<accession>A0AAV9QBX2</accession>
<feature type="region of interest" description="Disordered" evidence="1">
    <location>
        <begin position="738"/>
        <end position="769"/>
    </location>
</feature>
<comment type="caution">
    <text evidence="2">The sequence shown here is derived from an EMBL/GenBank/DDBJ whole genome shotgun (WGS) entry which is preliminary data.</text>
</comment>